<feature type="transmembrane region" description="Helical" evidence="5">
    <location>
        <begin position="146"/>
        <end position="175"/>
    </location>
</feature>
<dbReference type="AlphaFoldDB" id="A0A170PMD8"/>
<feature type="transmembrane region" description="Helical" evidence="5">
    <location>
        <begin position="74"/>
        <end position="95"/>
    </location>
</feature>
<proteinExistence type="predicted"/>
<gene>
    <name evidence="6" type="ORF">MGWOODY_Tha2615</name>
</gene>
<keyword evidence="3 5" id="KW-1133">Transmembrane helix</keyword>
<evidence type="ECO:0000256" key="2">
    <source>
        <dbReference type="ARBA" id="ARBA00022692"/>
    </source>
</evidence>
<organism evidence="6">
    <name type="scientific">hydrothermal vent metagenome</name>
    <dbReference type="NCBI Taxonomy" id="652676"/>
    <lineage>
        <taxon>unclassified sequences</taxon>
        <taxon>metagenomes</taxon>
        <taxon>ecological metagenomes</taxon>
    </lineage>
</organism>
<feature type="transmembrane region" description="Helical" evidence="5">
    <location>
        <begin position="107"/>
        <end position="125"/>
    </location>
</feature>
<evidence type="ECO:0000256" key="3">
    <source>
        <dbReference type="ARBA" id="ARBA00022989"/>
    </source>
</evidence>
<protein>
    <submittedName>
        <fullName evidence="6">Sulfate permease</fullName>
    </submittedName>
</protein>
<reference evidence="6" key="1">
    <citation type="submission" date="2015-10" db="EMBL/GenBank/DDBJ databases">
        <authorList>
            <person name="Gilbert D.G."/>
        </authorList>
    </citation>
    <scope>NUCLEOTIDE SEQUENCE</scope>
</reference>
<dbReference type="Pfam" id="PF01925">
    <property type="entry name" value="TauE"/>
    <property type="match status" value="1"/>
</dbReference>
<feature type="transmembrane region" description="Helical" evidence="5">
    <location>
        <begin position="210"/>
        <end position="231"/>
    </location>
</feature>
<comment type="subcellular location">
    <subcellularLocation>
        <location evidence="1">Membrane</location>
        <topology evidence="1">Multi-pass membrane protein</topology>
    </subcellularLocation>
</comment>
<evidence type="ECO:0000313" key="6">
    <source>
        <dbReference type="EMBL" id="CUS42642.1"/>
    </source>
</evidence>
<dbReference type="InterPro" id="IPR051598">
    <property type="entry name" value="TSUP/Inactive_protease-like"/>
</dbReference>
<dbReference type="EMBL" id="CZQC01000069">
    <property type="protein sequence ID" value="CUS42642.1"/>
    <property type="molecule type" value="Genomic_DNA"/>
</dbReference>
<keyword evidence="4 5" id="KW-0472">Membrane</keyword>
<accession>A0A170PMD8</accession>
<evidence type="ECO:0000256" key="1">
    <source>
        <dbReference type="ARBA" id="ARBA00004141"/>
    </source>
</evidence>
<feature type="transmembrane region" description="Helical" evidence="5">
    <location>
        <begin position="6"/>
        <end position="27"/>
    </location>
</feature>
<dbReference type="PANTHER" id="PTHR43701">
    <property type="entry name" value="MEMBRANE TRANSPORTER PROTEIN MJ0441-RELATED"/>
    <property type="match status" value="1"/>
</dbReference>
<evidence type="ECO:0000256" key="4">
    <source>
        <dbReference type="ARBA" id="ARBA00023136"/>
    </source>
</evidence>
<dbReference type="PANTHER" id="PTHR43701:SF2">
    <property type="entry name" value="MEMBRANE TRANSPORTER PROTEIN YJNA-RELATED"/>
    <property type="match status" value="1"/>
</dbReference>
<sequence>MDILLYIAAGAAVGLIVGITGIGGGALMTPLLLMFGFPPHVAVGTDLLYASLTKATGAWSHHQQQHVRWGLVRLLALGSIPSAIVTGIALTYLFTDADDYGHLLKNTLGVMLILTAVVILLRVRIQRYAQRYNNRNLARYRPAATIIMGVLLGIFVTLSSVGAGAIGTAVLMMLYPALRSTHIVGTDIAHAVPLTLTGGLIHMHMGNVDFFLLGSLLIGSIPAIHIGAILSRKMPEKLLKPLLASLLMILGAKYAFF</sequence>
<name>A0A170PMD8_9ZZZZ</name>
<dbReference type="InterPro" id="IPR002781">
    <property type="entry name" value="TM_pro_TauE-like"/>
</dbReference>
<dbReference type="GO" id="GO:0016020">
    <property type="term" value="C:membrane"/>
    <property type="evidence" value="ECO:0007669"/>
    <property type="project" value="UniProtKB-SubCell"/>
</dbReference>
<evidence type="ECO:0000256" key="5">
    <source>
        <dbReference type="SAM" id="Phobius"/>
    </source>
</evidence>
<keyword evidence="2 5" id="KW-0812">Transmembrane</keyword>